<evidence type="ECO:0000313" key="8">
    <source>
        <dbReference type="EMBL" id="CAD8896732.1"/>
    </source>
</evidence>
<dbReference type="InterPro" id="IPR039539">
    <property type="entry name" value="Ras_GTPase_bind_prot"/>
</dbReference>
<feature type="region of interest" description="Disordered" evidence="3">
    <location>
        <begin position="1"/>
        <end position="21"/>
    </location>
</feature>
<evidence type="ECO:0000313" key="6">
    <source>
        <dbReference type="EMBL" id="CAD8896730.1"/>
    </source>
</evidence>
<feature type="region of interest" description="Disordered" evidence="3">
    <location>
        <begin position="465"/>
        <end position="567"/>
    </location>
</feature>
<dbReference type="SUPFAM" id="SSF54427">
    <property type="entry name" value="NTF2-like"/>
    <property type="match status" value="1"/>
</dbReference>
<dbReference type="PROSITE" id="PS50102">
    <property type="entry name" value="RRM"/>
    <property type="match status" value="1"/>
</dbReference>
<keyword evidence="1 2" id="KW-0694">RNA-binding</keyword>
<feature type="compositionally biased region" description="Gly residues" evidence="3">
    <location>
        <begin position="482"/>
        <end position="492"/>
    </location>
</feature>
<dbReference type="GO" id="GO:0005829">
    <property type="term" value="C:cytosol"/>
    <property type="evidence" value="ECO:0007669"/>
    <property type="project" value="TreeGrafter"/>
</dbReference>
<dbReference type="PANTHER" id="PTHR10693">
    <property type="entry name" value="RAS GTPASE-ACTIVATING PROTEIN-BINDING PROTEIN"/>
    <property type="match status" value="1"/>
</dbReference>
<dbReference type="EMBL" id="HBFR01032877">
    <property type="protein sequence ID" value="CAD8896731.1"/>
    <property type="molecule type" value="Transcribed_RNA"/>
</dbReference>
<dbReference type="PROSITE" id="PS50177">
    <property type="entry name" value="NTF2_DOMAIN"/>
    <property type="match status" value="1"/>
</dbReference>
<dbReference type="Pfam" id="PF02136">
    <property type="entry name" value="NTF2"/>
    <property type="match status" value="1"/>
</dbReference>
<evidence type="ECO:0000259" key="5">
    <source>
        <dbReference type="PROSITE" id="PS50177"/>
    </source>
</evidence>
<evidence type="ECO:0008006" key="9">
    <source>
        <dbReference type="Google" id="ProtNLM"/>
    </source>
</evidence>
<dbReference type="SUPFAM" id="SSF54928">
    <property type="entry name" value="RNA-binding domain, RBD"/>
    <property type="match status" value="1"/>
</dbReference>
<feature type="compositionally biased region" description="Basic and acidic residues" evidence="3">
    <location>
        <begin position="348"/>
        <end position="365"/>
    </location>
</feature>
<dbReference type="Gene3D" id="3.30.70.330">
    <property type="match status" value="1"/>
</dbReference>
<feature type="compositionally biased region" description="Basic and acidic residues" evidence="3">
    <location>
        <begin position="515"/>
        <end position="527"/>
    </location>
</feature>
<dbReference type="CDD" id="cd00780">
    <property type="entry name" value="NTF2"/>
    <property type="match status" value="1"/>
</dbReference>
<evidence type="ECO:0000256" key="3">
    <source>
        <dbReference type="SAM" id="MobiDB-lite"/>
    </source>
</evidence>
<feature type="domain" description="NTF2" evidence="5">
    <location>
        <begin position="29"/>
        <end position="152"/>
    </location>
</feature>
<dbReference type="EMBL" id="HBFR01032879">
    <property type="protein sequence ID" value="CAD8896732.1"/>
    <property type="molecule type" value="Transcribed_RNA"/>
</dbReference>
<feature type="compositionally biased region" description="Basic and acidic residues" evidence="3">
    <location>
        <begin position="314"/>
        <end position="328"/>
    </location>
</feature>
<reference evidence="7" key="1">
    <citation type="submission" date="2021-01" db="EMBL/GenBank/DDBJ databases">
        <authorList>
            <person name="Corre E."/>
            <person name="Pelletier E."/>
            <person name="Niang G."/>
            <person name="Scheremetjew M."/>
            <person name="Finn R."/>
            <person name="Kale V."/>
            <person name="Holt S."/>
            <person name="Cochrane G."/>
            <person name="Meng A."/>
            <person name="Brown T."/>
            <person name="Cohen L."/>
        </authorList>
    </citation>
    <scope>NUCLEOTIDE SEQUENCE</scope>
    <source>
        <strain evidence="7">308</strain>
    </source>
</reference>
<protein>
    <recommendedName>
        <fullName evidence="9">NTF2 domain-containing protein</fullName>
    </recommendedName>
</protein>
<dbReference type="CDD" id="cd00590">
    <property type="entry name" value="RRM_SF"/>
    <property type="match status" value="1"/>
</dbReference>
<proteinExistence type="predicted"/>
<name>A0A6U5K996_9STRA</name>
<dbReference type="InterPro" id="IPR012677">
    <property type="entry name" value="Nucleotide-bd_a/b_plait_sf"/>
</dbReference>
<dbReference type="EMBL" id="HBFR01032876">
    <property type="protein sequence ID" value="CAD8896730.1"/>
    <property type="molecule type" value="Transcribed_RNA"/>
</dbReference>
<evidence type="ECO:0000259" key="4">
    <source>
        <dbReference type="PROSITE" id="PS50102"/>
    </source>
</evidence>
<evidence type="ECO:0000256" key="2">
    <source>
        <dbReference type="PROSITE-ProRule" id="PRU00176"/>
    </source>
</evidence>
<feature type="domain" description="RRM" evidence="4">
    <location>
        <begin position="397"/>
        <end position="474"/>
    </location>
</feature>
<sequence length="567" mass="60856">MTSKKPAHPGDASPPPETKKEVERDALIVGKRFIVKYYQTLTKEPANLHKFYKNVSQFTHGIGSTLVEPVVGSDEIRSTFSSLRLSDAQVDLEDGSLDAQDSKEGGVLIVVTGKITLMDVQEFAYPRHFVHTFFLSREGKKHFYVLNDIFRFLDNMQPPPPMVVPTPEPIVDQTEVRAVNVVEPEEPEVENVIEQEVVEEPSPVIEEVLAESVAETESHAVQLPSAPEPELELEPTPEMGAEESKGEDMDPPLPLPADVEVAGEIGEINTAPVAPGSWASLFTLPGKVPESAFGSPKNNRRAQPQAPNPSSDTKPGRESTDSKVEKHGGGRPQGSGGGGGSKRRSASKGKEIRGGDDGEKGERHVRAGSKVRGGKRSDSEKDGKNGEGGRNTKGGPASLFIKNLKEGITEESVKILFNRFGRVVGTTVNASRGFAFVDYADIASVSAALADKSLLVINGHELDAQPKSTSRAARDSNQRNTWGGGGGHIGSKGGRRMDVAIEENGGVGRKHDHRKDKNRDGSGDRDKRDRRRGSGRGNSGGDRRGKNSTTSGTANGSNSRAPVAHND</sequence>
<accession>A0A6U5K996</accession>
<dbReference type="PANTHER" id="PTHR10693:SF20">
    <property type="entry name" value="AT27578P"/>
    <property type="match status" value="1"/>
</dbReference>
<feature type="compositionally biased region" description="Gly residues" evidence="3">
    <location>
        <begin position="330"/>
        <end position="340"/>
    </location>
</feature>
<feature type="compositionally biased region" description="Low complexity" evidence="3">
    <location>
        <begin position="547"/>
        <end position="559"/>
    </location>
</feature>
<dbReference type="GO" id="GO:0003729">
    <property type="term" value="F:mRNA binding"/>
    <property type="evidence" value="ECO:0007669"/>
    <property type="project" value="TreeGrafter"/>
</dbReference>
<dbReference type="InterPro" id="IPR002075">
    <property type="entry name" value="NTF2_dom"/>
</dbReference>
<dbReference type="Gene3D" id="3.10.450.50">
    <property type="match status" value="1"/>
</dbReference>
<dbReference type="InterPro" id="IPR032710">
    <property type="entry name" value="NTF2-like_dom_sf"/>
</dbReference>
<dbReference type="InterPro" id="IPR018222">
    <property type="entry name" value="Nuclear_transport_factor_2_euk"/>
</dbReference>
<dbReference type="InterPro" id="IPR000504">
    <property type="entry name" value="RRM_dom"/>
</dbReference>
<evidence type="ECO:0000313" key="7">
    <source>
        <dbReference type="EMBL" id="CAD8896731.1"/>
    </source>
</evidence>
<evidence type="ECO:0000256" key="1">
    <source>
        <dbReference type="ARBA" id="ARBA00022884"/>
    </source>
</evidence>
<dbReference type="SMART" id="SM00360">
    <property type="entry name" value="RRM"/>
    <property type="match status" value="1"/>
</dbReference>
<dbReference type="GO" id="GO:1990904">
    <property type="term" value="C:ribonucleoprotein complex"/>
    <property type="evidence" value="ECO:0007669"/>
    <property type="project" value="TreeGrafter"/>
</dbReference>
<dbReference type="InterPro" id="IPR035979">
    <property type="entry name" value="RBD_domain_sf"/>
</dbReference>
<dbReference type="AlphaFoldDB" id="A0A6U5K996"/>
<feature type="compositionally biased region" description="Basic and acidic residues" evidence="3">
    <location>
        <begin position="375"/>
        <end position="387"/>
    </location>
</feature>
<gene>
    <name evidence="6" type="ORF">CHYS00102_LOCUS23944</name>
    <name evidence="7" type="ORF">CHYS00102_LOCUS23945</name>
    <name evidence="8" type="ORF">CHYS00102_LOCUS23946</name>
</gene>
<organism evidence="7">
    <name type="scientific">Corethron hystrix</name>
    <dbReference type="NCBI Taxonomy" id="216773"/>
    <lineage>
        <taxon>Eukaryota</taxon>
        <taxon>Sar</taxon>
        <taxon>Stramenopiles</taxon>
        <taxon>Ochrophyta</taxon>
        <taxon>Bacillariophyta</taxon>
        <taxon>Coscinodiscophyceae</taxon>
        <taxon>Corethrophycidae</taxon>
        <taxon>Corethrales</taxon>
        <taxon>Corethraceae</taxon>
        <taxon>Corethron</taxon>
    </lineage>
</organism>
<dbReference type="Pfam" id="PF00076">
    <property type="entry name" value="RRM_1"/>
    <property type="match status" value="1"/>
</dbReference>
<feature type="region of interest" description="Disordered" evidence="3">
    <location>
        <begin position="213"/>
        <end position="398"/>
    </location>
</feature>